<dbReference type="EMBL" id="JAFNEN010000295">
    <property type="protein sequence ID" value="KAG8186624.1"/>
    <property type="molecule type" value="Genomic_DNA"/>
</dbReference>
<reference evidence="9 10" key="1">
    <citation type="journal article" date="2022" name="Nat. Ecol. Evol.">
        <title>A masculinizing supergene underlies an exaggerated male reproductive morph in a spider.</title>
        <authorList>
            <person name="Hendrickx F."/>
            <person name="De Corte Z."/>
            <person name="Sonet G."/>
            <person name="Van Belleghem S.M."/>
            <person name="Kostlbacher S."/>
            <person name="Vangestel C."/>
        </authorList>
    </citation>
    <scope>NUCLEOTIDE SEQUENCE [LARGE SCALE GENOMIC DNA]</scope>
    <source>
        <strain evidence="9">W744_W776</strain>
    </source>
</reference>
<dbReference type="AlphaFoldDB" id="A0AAV6US90"/>
<dbReference type="PROSITE" id="PS51065">
    <property type="entry name" value="NHR"/>
    <property type="match status" value="2"/>
</dbReference>
<dbReference type="Proteomes" id="UP000827092">
    <property type="component" value="Unassembled WGS sequence"/>
</dbReference>
<evidence type="ECO:0000256" key="4">
    <source>
        <dbReference type="ARBA" id="ARBA00022833"/>
    </source>
</evidence>
<dbReference type="GO" id="GO:0008270">
    <property type="term" value="F:zinc ion binding"/>
    <property type="evidence" value="ECO:0007669"/>
    <property type="project" value="UniProtKB-KW"/>
</dbReference>
<accession>A0AAV6US90</accession>
<gene>
    <name evidence="9" type="ORF">JTE90_021776</name>
</gene>
<evidence type="ECO:0000256" key="2">
    <source>
        <dbReference type="ARBA" id="ARBA00022737"/>
    </source>
</evidence>
<keyword evidence="1" id="KW-0479">Metal-binding</keyword>
<keyword evidence="2" id="KW-0677">Repeat</keyword>
<organism evidence="9 10">
    <name type="scientific">Oedothorax gibbosus</name>
    <dbReference type="NCBI Taxonomy" id="931172"/>
    <lineage>
        <taxon>Eukaryota</taxon>
        <taxon>Metazoa</taxon>
        <taxon>Ecdysozoa</taxon>
        <taxon>Arthropoda</taxon>
        <taxon>Chelicerata</taxon>
        <taxon>Arachnida</taxon>
        <taxon>Araneae</taxon>
        <taxon>Araneomorphae</taxon>
        <taxon>Entelegynae</taxon>
        <taxon>Araneoidea</taxon>
        <taxon>Linyphiidae</taxon>
        <taxon>Erigoninae</taxon>
        <taxon>Oedothorax</taxon>
    </lineage>
</organism>
<dbReference type="InterPro" id="IPR001841">
    <property type="entry name" value="Znf_RING"/>
</dbReference>
<keyword evidence="3 5" id="KW-0863">Zinc-finger</keyword>
<dbReference type="InterPro" id="IPR013083">
    <property type="entry name" value="Znf_RING/FYVE/PHD"/>
</dbReference>
<sequence length="435" mass="49332">MSLTTRSVVQPLRFHKVHDENIRLMNNKTVAFRHEGFTNGLAFSDRPIGINEPVFIRILDVSNNICGVLRFGFTIHDPEFLKCKLTHFTSPDYATAMNGYWGKALADRWAKKFCIFYYFVDHKGNVHYGINSENCGIHFGGVNTSGKLWAVLDIFGSTRSVELMNRFTFNDEMTLMPFLTKLNYNILFHAVHGRNVRLNSSRNIGIMKSISSKESYTFTDRCLRFEEKLVLQVLATNMFGINFFYGVTSCNPSTLVPELLPDDPEDLVNRAEYWVVKDDTHCYSRGDFIVYSINSEGIVKVSKNDLFETAKFYVDHTQPLWGFFNISGNISELEIMGTFVSAETHNDTSELEQEPVIEDSLPKEEPSNEASGTSGEQEQTKCAICSECFINNAVYSCGHLCLCDDCAVNVMKSESNVQFCPICGEPIKDVFEIFP</sequence>
<dbReference type="FunFam" id="2.60.120.920:FF:000005">
    <property type="entry name" value="Putative E3 ubiquitin-protein ligase NEURL1B"/>
    <property type="match status" value="1"/>
</dbReference>
<evidence type="ECO:0000259" key="8">
    <source>
        <dbReference type="PROSITE" id="PS51065"/>
    </source>
</evidence>
<evidence type="ECO:0000259" key="7">
    <source>
        <dbReference type="PROSITE" id="PS50089"/>
    </source>
</evidence>
<dbReference type="PROSITE" id="PS50089">
    <property type="entry name" value="ZF_RING_2"/>
    <property type="match status" value="1"/>
</dbReference>
<protein>
    <recommendedName>
        <fullName evidence="11">RING-type domain-containing protein</fullName>
    </recommendedName>
</protein>
<name>A0AAV6US90_9ARAC</name>
<feature type="domain" description="NHR" evidence="8">
    <location>
        <begin position="11"/>
        <end position="166"/>
    </location>
</feature>
<feature type="region of interest" description="Disordered" evidence="6">
    <location>
        <begin position="344"/>
        <end position="374"/>
    </location>
</feature>
<evidence type="ECO:0000256" key="6">
    <source>
        <dbReference type="SAM" id="MobiDB-lite"/>
    </source>
</evidence>
<dbReference type="InterPro" id="IPR043136">
    <property type="entry name" value="B30.2/SPRY_sf"/>
</dbReference>
<evidence type="ECO:0000313" key="9">
    <source>
        <dbReference type="EMBL" id="KAG8186624.1"/>
    </source>
</evidence>
<evidence type="ECO:0008006" key="11">
    <source>
        <dbReference type="Google" id="ProtNLM"/>
    </source>
</evidence>
<feature type="domain" description="RING-type" evidence="7">
    <location>
        <begin position="382"/>
        <end position="423"/>
    </location>
</feature>
<dbReference type="PANTHER" id="PTHR12429:SF6">
    <property type="entry name" value="PROTEIN NEURALIZED"/>
    <property type="match status" value="1"/>
</dbReference>
<dbReference type="InterPro" id="IPR006573">
    <property type="entry name" value="NHR_dom"/>
</dbReference>
<proteinExistence type="predicted"/>
<evidence type="ECO:0000256" key="1">
    <source>
        <dbReference type="ARBA" id="ARBA00022723"/>
    </source>
</evidence>
<evidence type="ECO:0000313" key="10">
    <source>
        <dbReference type="Proteomes" id="UP000827092"/>
    </source>
</evidence>
<keyword evidence="10" id="KW-1185">Reference proteome</keyword>
<comment type="caution">
    <text evidence="9">The sequence shown here is derived from an EMBL/GenBank/DDBJ whole genome shotgun (WGS) entry which is preliminary data.</text>
</comment>
<feature type="domain" description="NHR" evidence="8">
    <location>
        <begin position="185"/>
        <end position="338"/>
    </location>
</feature>
<dbReference type="Gene3D" id="3.30.40.10">
    <property type="entry name" value="Zinc/RING finger domain, C3HC4 (zinc finger)"/>
    <property type="match status" value="1"/>
</dbReference>
<dbReference type="Pfam" id="PF07177">
    <property type="entry name" value="Neuralized"/>
    <property type="match status" value="2"/>
</dbReference>
<dbReference type="SUPFAM" id="SSF57850">
    <property type="entry name" value="RING/U-box"/>
    <property type="match status" value="1"/>
</dbReference>
<dbReference type="Gene3D" id="2.60.120.920">
    <property type="match status" value="2"/>
</dbReference>
<evidence type="ECO:0000256" key="5">
    <source>
        <dbReference type="PROSITE-ProRule" id="PRU00175"/>
    </source>
</evidence>
<dbReference type="SMART" id="SM00588">
    <property type="entry name" value="NEUZ"/>
    <property type="match status" value="2"/>
</dbReference>
<dbReference type="GO" id="GO:0061630">
    <property type="term" value="F:ubiquitin protein ligase activity"/>
    <property type="evidence" value="ECO:0007669"/>
    <property type="project" value="TreeGrafter"/>
</dbReference>
<dbReference type="Pfam" id="PF13920">
    <property type="entry name" value="zf-C3HC4_3"/>
    <property type="match status" value="1"/>
</dbReference>
<dbReference type="InterPro" id="IPR037962">
    <property type="entry name" value="Neuralized"/>
</dbReference>
<dbReference type="PANTHER" id="PTHR12429">
    <property type="entry name" value="NEURALIZED"/>
    <property type="match status" value="1"/>
</dbReference>
<keyword evidence="4" id="KW-0862">Zinc</keyword>
<evidence type="ECO:0000256" key="3">
    <source>
        <dbReference type="ARBA" id="ARBA00022771"/>
    </source>
</evidence>